<dbReference type="RefSeq" id="WP_284723525.1">
    <property type="nucleotide sequence ID" value="NZ_BSND01000012.1"/>
</dbReference>
<organism evidence="1 2">
    <name type="scientific">Methylophaga thalassica</name>
    <dbReference type="NCBI Taxonomy" id="40223"/>
    <lineage>
        <taxon>Bacteria</taxon>
        <taxon>Pseudomonadati</taxon>
        <taxon>Pseudomonadota</taxon>
        <taxon>Gammaproteobacteria</taxon>
        <taxon>Thiotrichales</taxon>
        <taxon>Piscirickettsiaceae</taxon>
        <taxon>Methylophaga</taxon>
    </lineage>
</organism>
<reference evidence="1" key="1">
    <citation type="journal article" date="2014" name="Int. J. Syst. Evol. Microbiol.">
        <title>Complete genome of a new Firmicutes species belonging to the dominant human colonic microbiota ('Ruminococcus bicirculans') reveals two chromosomes and a selective capacity to utilize plant glucans.</title>
        <authorList>
            <consortium name="NISC Comparative Sequencing Program"/>
            <person name="Wegmann U."/>
            <person name="Louis P."/>
            <person name="Goesmann A."/>
            <person name="Henrissat B."/>
            <person name="Duncan S.H."/>
            <person name="Flint H.J."/>
        </authorList>
    </citation>
    <scope>NUCLEOTIDE SEQUENCE</scope>
    <source>
        <strain evidence="1">NBRC 102424</strain>
    </source>
</reference>
<sequence>MTNNISYEWCAEFVDEYDDIQETDSSTNKADIWPPKFEVENCKARLSCARILGDDVNGIQERGYAYAGDETFSTGQKVPPQIKKQLQAAKKIKESI</sequence>
<protein>
    <submittedName>
        <fullName evidence="1">Uncharacterized protein</fullName>
    </submittedName>
</protein>
<dbReference type="Proteomes" id="UP001161423">
    <property type="component" value="Unassembled WGS sequence"/>
</dbReference>
<comment type="caution">
    <text evidence="1">The sequence shown here is derived from an EMBL/GenBank/DDBJ whole genome shotgun (WGS) entry which is preliminary data.</text>
</comment>
<keyword evidence="2" id="KW-1185">Reference proteome</keyword>
<evidence type="ECO:0000313" key="1">
    <source>
        <dbReference type="EMBL" id="GLQ00619.1"/>
    </source>
</evidence>
<evidence type="ECO:0000313" key="2">
    <source>
        <dbReference type="Proteomes" id="UP001161423"/>
    </source>
</evidence>
<proteinExistence type="predicted"/>
<dbReference type="EMBL" id="BSND01000012">
    <property type="protein sequence ID" value="GLQ00619.1"/>
    <property type="molecule type" value="Genomic_DNA"/>
</dbReference>
<gene>
    <name evidence="1" type="ORF">GCM10007891_24720</name>
</gene>
<name>A0ABQ5TX63_9GAMM</name>
<reference evidence="1" key="2">
    <citation type="submission" date="2023-01" db="EMBL/GenBank/DDBJ databases">
        <title>Draft genome sequence of Methylophaga thalassica strain NBRC 102424.</title>
        <authorList>
            <person name="Sun Q."/>
            <person name="Mori K."/>
        </authorList>
    </citation>
    <scope>NUCLEOTIDE SEQUENCE</scope>
    <source>
        <strain evidence="1">NBRC 102424</strain>
    </source>
</reference>
<accession>A0ABQ5TX63</accession>